<dbReference type="EMBL" id="GBRH01170963">
    <property type="protein sequence ID" value="JAE26933.1"/>
    <property type="molecule type" value="Transcribed_RNA"/>
</dbReference>
<sequence length="45" mass="4688">MRKAHQSKIQRNLSPTTPAPAGHASRRRSSSSSVAIATSTAVPMG</sequence>
<organism evidence="2">
    <name type="scientific">Arundo donax</name>
    <name type="common">Giant reed</name>
    <name type="synonym">Donax arundinaceus</name>
    <dbReference type="NCBI Taxonomy" id="35708"/>
    <lineage>
        <taxon>Eukaryota</taxon>
        <taxon>Viridiplantae</taxon>
        <taxon>Streptophyta</taxon>
        <taxon>Embryophyta</taxon>
        <taxon>Tracheophyta</taxon>
        <taxon>Spermatophyta</taxon>
        <taxon>Magnoliopsida</taxon>
        <taxon>Liliopsida</taxon>
        <taxon>Poales</taxon>
        <taxon>Poaceae</taxon>
        <taxon>PACMAD clade</taxon>
        <taxon>Arundinoideae</taxon>
        <taxon>Arundineae</taxon>
        <taxon>Arundo</taxon>
    </lineage>
</organism>
<reference evidence="2" key="2">
    <citation type="journal article" date="2015" name="Data Brief">
        <title>Shoot transcriptome of the giant reed, Arundo donax.</title>
        <authorList>
            <person name="Barrero R.A."/>
            <person name="Guerrero F.D."/>
            <person name="Moolhuijzen P."/>
            <person name="Goolsby J.A."/>
            <person name="Tidwell J."/>
            <person name="Bellgard S.E."/>
            <person name="Bellgard M.I."/>
        </authorList>
    </citation>
    <scope>NUCLEOTIDE SEQUENCE</scope>
    <source>
        <tissue evidence="2">Shoot tissue taken approximately 20 cm above the soil surface</tissue>
    </source>
</reference>
<dbReference type="AlphaFoldDB" id="A0A0A9H246"/>
<accession>A0A0A9H246</accession>
<feature type="region of interest" description="Disordered" evidence="1">
    <location>
        <begin position="1"/>
        <end position="45"/>
    </location>
</feature>
<name>A0A0A9H246_ARUDO</name>
<protein>
    <submittedName>
        <fullName evidence="2">Kip1</fullName>
    </submittedName>
</protein>
<proteinExistence type="predicted"/>
<feature type="compositionally biased region" description="Polar residues" evidence="1">
    <location>
        <begin position="34"/>
        <end position="45"/>
    </location>
</feature>
<evidence type="ECO:0000313" key="2">
    <source>
        <dbReference type="EMBL" id="JAE26933.1"/>
    </source>
</evidence>
<reference evidence="2" key="1">
    <citation type="submission" date="2014-09" db="EMBL/GenBank/DDBJ databases">
        <authorList>
            <person name="Magalhaes I.L.F."/>
            <person name="Oliveira U."/>
            <person name="Santos F.R."/>
            <person name="Vidigal T.H.D.A."/>
            <person name="Brescovit A.D."/>
            <person name="Santos A.J."/>
        </authorList>
    </citation>
    <scope>NUCLEOTIDE SEQUENCE</scope>
    <source>
        <tissue evidence="2">Shoot tissue taken approximately 20 cm above the soil surface</tissue>
    </source>
</reference>
<evidence type="ECO:0000256" key="1">
    <source>
        <dbReference type="SAM" id="MobiDB-lite"/>
    </source>
</evidence>